<feature type="region of interest" description="Disordered" evidence="1">
    <location>
        <begin position="1"/>
        <end position="88"/>
    </location>
</feature>
<dbReference type="Proteomes" id="UP000664859">
    <property type="component" value="Unassembled WGS sequence"/>
</dbReference>
<protein>
    <submittedName>
        <fullName evidence="2">Uncharacterized protein</fullName>
    </submittedName>
</protein>
<feature type="compositionally biased region" description="Basic and acidic residues" evidence="1">
    <location>
        <begin position="287"/>
        <end position="296"/>
    </location>
</feature>
<comment type="caution">
    <text evidence="2">The sequence shown here is derived from an EMBL/GenBank/DDBJ whole genome shotgun (WGS) entry which is preliminary data.</text>
</comment>
<feature type="region of interest" description="Disordered" evidence="1">
    <location>
        <begin position="207"/>
        <end position="247"/>
    </location>
</feature>
<proteinExistence type="predicted"/>
<feature type="compositionally biased region" description="Low complexity" evidence="1">
    <location>
        <begin position="439"/>
        <end position="448"/>
    </location>
</feature>
<feature type="region of interest" description="Disordered" evidence="1">
    <location>
        <begin position="277"/>
        <end position="535"/>
    </location>
</feature>
<feature type="compositionally biased region" description="Low complexity" evidence="1">
    <location>
        <begin position="335"/>
        <end position="358"/>
    </location>
</feature>
<evidence type="ECO:0000256" key="1">
    <source>
        <dbReference type="SAM" id="MobiDB-lite"/>
    </source>
</evidence>
<sequence>MRQPDTSAVKSSRPAPSPRIPVRHIRRALTPREERLRIAYAPQPTAAKRPQQSRPSSCSPHRKHVKESGGHHGGRCSESPERQQQEQERWTKAILEIFSRPGFMTMGANNTAKVVMPGAAAQDTAASKPYNTSQQAPAAVLPTQPHHQASSGDAARSPKSAKAAMRRHTVSVCLPYSPAEMHSGAPLAQAHEAITCGGSDNTTGSDCSLRNDELQPGDTSRCAPAPRSEATERRGSDVVSHAQHTETADVDPLHSAAAYGDCAAVVKCNEKSVRTVAYSSGASGGRAPRDERETVVKRLRRISMGKGTSVEYDEDFDEGGGADPQLQHSQLQQVGSRGSSVSSAAASAGAAAAAAGPAQEDDLSGGTGGRHEAAAGRAEAMRSNLSEQDCDAHERGEQPTSAAAADARNAPAPVLSPAIAATGSSAQLTAVPPNSADNPAARRPGSAARRWHATGNEAAPAPPPPLLLLSDDAAADAHSAKPVVGEGGDSDYELDFDRAPESPEPQDLLSGVTEQSQRDGGGGVGGAGAPHSSSVSDAVAATLDLQRRGTDLRFNALLNSQGDGTSAKSEQLQALDLQVDAAAALVAASVVVEDVPAVGGEYMSGEFDGGDQGGEGSVWDDDESSIAVAAGHDVGTEVQHTEQDMLEVGVRHQSSGMVTEAQGDESCGVYESDFE</sequence>
<organism evidence="2 3">
    <name type="scientific">Tribonema minus</name>
    <dbReference type="NCBI Taxonomy" id="303371"/>
    <lineage>
        <taxon>Eukaryota</taxon>
        <taxon>Sar</taxon>
        <taxon>Stramenopiles</taxon>
        <taxon>Ochrophyta</taxon>
        <taxon>PX clade</taxon>
        <taxon>Xanthophyceae</taxon>
        <taxon>Tribonematales</taxon>
        <taxon>Tribonemataceae</taxon>
        <taxon>Tribonema</taxon>
    </lineage>
</organism>
<feature type="compositionally biased region" description="Low complexity" evidence="1">
    <location>
        <begin position="49"/>
        <end position="59"/>
    </location>
</feature>
<feature type="region of interest" description="Disordered" evidence="1">
    <location>
        <begin position="653"/>
        <end position="675"/>
    </location>
</feature>
<feature type="region of interest" description="Disordered" evidence="1">
    <location>
        <begin position="125"/>
        <end position="162"/>
    </location>
</feature>
<gene>
    <name evidence="2" type="ORF">JKP88DRAFT_249541</name>
</gene>
<feature type="compositionally biased region" description="Basic and acidic residues" evidence="1">
    <location>
        <begin position="78"/>
        <end position="88"/>
    </location>
</feature>
<feature type="compositionally biased region" description="Low complexity" evidence="1">
    <location>
        <begin position="402"/>
        <end position="412"/>
    </location>
</feature>
<keyword evidence="3" id="KW-1185">Reference proteome</keyword>
<reference evidence="2" key="1">
    <citation type="submission" date="2021-02" db="EMBL/GenBank/DDBJ databases">
        <title>First Annotated Genome of the Yellow-green Alga Tribonema minus.</title>
        <authorList>
            <person name="Mahan K.M."/>
        </authorList>
    </citation>
    <scope>NUCLEOTIDE SEQUENCE</scope>
    <source>
        <strain evidence="2">UTEX B ZZ1240</strain>
    </source>
</reference>
<name>A0A835YTI5_9STRA</name>
<dbReference type="AlphaFoldDB" id="A0A835YTI5"/>
<evidence type="ECO:0000313" key="3">
    <source>
        <dbReference type="Proteomes" id="UP000664859"/>
    </source>
</evidence>
<evidence type="ECO:0000313" key="2">
    <source>
        <dbReference type="EMBL" id="KAG5176283.1"/>
    </source>
</evidence>
<feature type="compositionally biased region" description="Gly residues" evidence="1">
    <location>
        <begin position="519"/>
        <end position="528"/>
    </location>
</feature>
<feature type="compositionally biased region" description="Polar residues" evidence="1">
    <location>
        <begin position="1"/>
        <end position="10"/>
    </location>
</feature>
<accession>A0A835YTI5</accession>
<dbReference type="EMBL" id="JAFCMP010000538">
    <property type="protein sequence ID" value="KAG5176283.1"/>
    <property type="molecule type" value="Genomic_DNA"/>
</dbReference>
<feature type="compositionally biased region" description="Acidic residues" evidence="1">
    <location>
        <begin position="311"/>
        <end position="320"/>
    </location>
</feature>